<sequence>MQCDPYDRYIMKQIVQQGEVNSSNQSPWHYSDDHRKSWMVKKSPKNHRAQKNRDKSITQHKNRENREIEMASGMMIKDAKSFPRRFSGRPIPKRGQVKVAIVLGLANSVSAIFSRTASCVVPPHFTH</sequence>
<keyword evidence="2" id="KW-1185">Reference proteome</keyword>
<dbReference type="PANTHER" id="PTHR36615:SF7">
    <property type="entry name" value="PROTEIN, PUTATIVE-RELATED"/>
    <property type="match status" value="1"/>
</dbReference>
<dbReference type="Proteomes" id="UP001374535">
    <property type="component" value="Chromosome 10"/>
</dbReference>
<evidence type="ECO:0000313" key="2">
    <source>
        <dbReference type="Proteomes" id="UP001374535"/>
    </source>
</evidence>
<organism evidence="1 2">
    <name type="scientific">Vigna mungo</name>
    <name type="common">Black gram</name>
    <name type="synonym">Phaseolus mungo</name>
    <dbReference type="NCBI Taxonomy" id="3915"/>
    <lineage>
        <taxon>Eukaryota</taxon>
        <taxon>Viridiplantae</taxon>
        <taxon>Streptophyta</taxon>
        <taxon>Embryophyta</taxon>
        <taxon>Tracheophyta</taxon>
        <taxon>Spermatophyta</taxon>
        <taxon>Magnoliopsida</taxon>
        <taxon>eudicotyledons</taxon>
        <taxon>Gunneridae</taxon>
        <taxon>Pentapetalae</taxon>
        <taxon>rosids</taxon>
        <taxon>fabids</taxon>
        <taxon>Fabales</taxon>
        <taxon>Fabaceae</taxon>
        <taxon>Papilionoideae</taxon>
        <taxon>50 kb inversion clade</taxon>
        <taxon>NPAAA clade</taxon>
        <taxon>indigoferoid/millettioid clade</taxon>
        <taxon>Phaseoleae</taxon>
        <taxon>Vigna</taxon>
    </lineage>
</organism>
<evidence type="ECO:0000313" key="1">
    <source>
        <dbReference type="EMBL" id="WVY94888.1"/>
    </source>
</evidence>
<gene>
    <name evidence="1" type="ORF">V8G54_033976</name>
</gene>
<name>A0AAQ3RJI4_VIGMU</name>
<dbReference type="EMBL" id="CP144691">
    <property type="protein sequence ID" value="WVY94888.1"/>
    <property type="molecule type" value="Genomic_DNA"/>
</dbReference>
<reference evidence="1 2" key="1">
    <citation type="journal article" date="2023" name="Life. Sci Alliance">
        <title>Evolutionary insights into 3D genome organization and epigenetic landscape of Vigna mungo.</title>
        <authorList>
            <person name="Junaid A."/>
            <person name="Singh B."/>
            <person name="Bhatia S."/>
        </authorList>
    </citation>
    <scope>NUCLEOTIDE SEQUENCE [LARGE SCALE GENOMIC DNA]</scope>
    <source>
        <strain evidence="1">Urdbean</strain>
    </source>
</reference>
<protein>
    <submittedName>
        <fullName evidence="1">Uncharacterized protein</fullName>
    </submittedName>
</protein>
<accession>A0AAQ3RJI4</accession>
<proteinExistence type="predicted"/>
<dbReference type="AlphaFoldDB" id="A0AAQ3RJI4"/>
<dbReference type="PANTHER" id="PTHR36615">
    <property type="entry name" value="PROTEIN, PUTATIVE-RELATED"/>
    <property type="match status" value="1"/>
</dbReference>